<feature type="domain" description="F-box" evidence="2">
    <location>
        <begin position="45"/>
        <end position="90"/>
    </location>
</feature>
<feature type="compositionally biased region" description="Basic and acidic residues" evidence="1">
    <location>
        <begin position="696"/>
        <end position="710"/>
    </location>
</feature>
<evidence type="ECO:0000313" key="3">
    <source>
        <dbReference type="EMBL" id="AVK76968.1"/>
    </source>
</evidence>
<evidence type="ECO:0000256" key="1">
    <source>
        <dbReference type="SAM" id="MobiDB-lite"/>
    </source>
</evidence>
<dbReference type="InterPro" id="IPR036047">
    <property type="entry name" value="F-box-like_dom_sf"/>
</dbReference>
<name>A0A2U7UET1_9VIRU</name>
<evidence type="ECO:0000259" key="2">
    <source>
        <dbReference type="PROSITE" id="PS50181"/>
    </source>
</evidence>
<feature type="region of interest" description="Disordered" evidence="1">
    <location>
        <begin position="696"/>
        <end position="724"/>
    </location>
</feature>
<dbReference type="PANTHER" id="PTHR46586:SF3">
    <property type="entry name" value="ANKYRIN REPEAT-CONTAINING PROTEIN"/>
    <property type="match status" value="1"/>
</dbReference>
<protein>
    <submittedName>
        <fullName evidence="3">Ankyrin repeat domain containing protein</fullName>
    </submittedName>
</protein>
<reference evidence="3" key="1">
    <citation type="journal article" date="2018" name="Nat. Commun.">
        <title>Diversity and evolution of the emerging Pandoraviridae family.</title>
        <authorList>
            <person name="Legendre M."/>
            <person name="Fabre E."/>
            <person name="Poirot O."/>
            <person name="Jeudy S."/>
            <person name="Lartigue A."/>
            <person name="Alempic J.M."/>
            <person name="Beucher L."/>
            <person name="Philippe N."/>
            <person name="Bertaux L."/>
            <person name="Christo-Foroux E."/>
            <person name="Labadie K."/>
            <person name="Coute Y."/>
            <person name="Abergel C."/>
            <person name="Claverie J.M."/>
        </authorList>
    </citation>
    <scope>NUCLEOTIDE SEQUENCE [LARGE SCALE GENOMIC DNA]</scope>
    <source>
        <strain evidence="3">Macleodensis</strain>
    </source>
</reference>
<dbReference type="InterPro" id="IPR052050">
    <property type="entry name" value="SecEffector_AnkRepeat"/>
</dbReference>
<dbReference type="InterPro" id="IPR001810">
    <property type="entry name" value="F-box_dom"/>
</dbReference>
<accession>A0A2U7UET1</accession>
<dbReference type="EMBL" id="MG011691">
    <property type="protein sequence ID" value="AVK76968.1"/>
    <property type="molecule type" value="Genomic_DNA"/>
</dbReference>
<dbReference type="GeneID" id="36841423"/>
<dbReference type="Proteomes" id="UP000249758">
    <property type="component" value="Segment"/>
</dbReference>
<feature type="compositionally biased region" description="Acidic residues" evidence="1">
    <location>
        <begin position="711"/>
        <end position="724"/>
    </location>
</feature>
<proteinExistence type="predicted"/>
<dbReference type="InterPro" id="IPR036770">
    <property type="entry name" value="Ankyrin_rpt-contain_sf"/>
</dbReference>
<gene>
    <name evidence="3" type="ORF">pmac_cds_280</name>
</gene>
<dbReference type="PANTHER" id="PTHR46586">
    <property type="entry name" value="ANKYRIN REPEAT-CONTAINING PROTEIN"/>
    <property type="match status" value="1"/>
</dbReference>
<dbReference type="RefSeq" id="YP_009480964.1">
    <property type="nucleotide sequence ID" value="NC_037665.1"/>
</dbReference>
<organism evidence="3">
    <name type="scientific">Pandoravirus macleodensis</name>
    <dbReference type="NCBI Taxonomy" id="2107707"/>
    <lineage>
        <taxon>Viruses</taxon>
        <taxon>Pandoravirus</taxon>
    </lineage>
</organism>
<dbReference type="SUPFAM" id="SSF48403">
    <property type="entry name" value="Ankyrin repeat"/>
    <property type="match status" value="1"/>
</dbReference>
<dbReference type="KEGG" id="vg:36841423"/>
<dbReference type="PROSITE" id="PS50181">
    <property type="entry name" value="FBOX"/>
    <property type="match status" value="1"/>
</dbReference>
<feature type="region of interest" description="Disordered" evidence="1">
    <location>
        <begin position="1"/>
        <end position="46"/>
    </location>
</feature>
<dbReference type="SUPFAM" id="SSF81383">
    <property type="entry name" value="F-box domain"/>
    <property type="match status" value="1"/>
</dbReference>
<dbReference type="Gene3D" id="1.25.40.20">
    <property type="entry name" value="Ankyrin repeat-containing domain"/>
    <property type="match status" value="2"/>
</dbReference>
<sequence length="724" mass="78674">MDIANGGDDDKSRGVAPAKCSALRDSHTHGRHGRVGHVEKQSRRGTSLRSLPNELVAAIVSWMDHREIGAALVASRRFHVVDKRRIYRTMSPLALASAGCLEGVVHKHAIDPWSVDVHCLDAAIAKGRIDVVRWIATVSAGGACPTRILVKAAHTGDVQLMRWAIDEGGATVVMDAPSAAAESGHTDAMRLLYDGRRHRLLDWDSSLLSTATRSGNLEAVCFAYKHCERMSDDGSHVLYSAVNANAIDCVEWLADRCESLSHAKKAFECALVNLNRDCGIAILARWPQAARLAYLGDWMPCIKSPLITLERLDAAMSLASEGPSVKSIVRDLMVGSLSTAAAYDILFNKSLYHYIERRTQSQAPFSFDSRLTCDDVLSWCAQHETSRLSFVRDVMIGRRAPFFDMARQRLRDMSAHTMGSLWKSLGGHVEAMDCLWKLITLSGAHTVAQCDADQGDMVNVAQALLKHCQATANSAANADNIAALDWLRMKCGPRAQCTSSAFQDAIARGAIATVERLLADGSHLRRHVPDTHDPLPHGVTTDDGSCAIGTIHAAASGNHRAVLELLYARGALSNNYVIYGAATSAIDAGHVSLAAWLLSTLHVKLGEGSLRDAAARRDLCAVRFLIQAETPLSRESLALDSAIRSGSLAIAKALDEYDPRCWSPHKAVGLAAEWHHDNIVSWAEARHSRTECRLCAHPPTHDNTGDRGSDNGDDDDDADEKTRN</sequence>